<dbReference type="EMBL" id="NEVH01000606">
    <property type="protein sequence ID" value="PNF43429.1"/>
    <property type="molecule type" value="Genomic_DNA"/>
</dbReference>
<organism evidence="9 10">
    <name type="scientific">Cryptotermes secundus</name>
    <dbReference type="NCBI Taxonomy" id="105785"/>
    <lineage>
        <taxon>Eukaryota</taxon>
        <taxon>Metazoa</taxon>
        <taxon>Ecdysozoa</taxon>
        <taxon>Arthropoda</taxon>
        <taxon>Hexapoda</taxon>
        <taxon>Insecta</taxon>
        <taxon>Pterygota</taxon>
        <taxon>Neoptera</taxon>
        <taxon>Polyneoptera</taxon>
        <taxon>Dictyoptera</taxon>
        <taxon>Blattodea</taxon>
        <taxon>Blattoidea</taxon>
        <taxon>Termitoidae</taxon>
        <taxon>Kalotermitidae</taxon>
        <taxon>Cryptotermitinae</taxon>
        <taxon>Cryptotermes</taxon>
    </lineage>
</organism>
<dbReference type="InParanoid" id="A0A2J7RRG4"/>
<comment type="similarity">
    <text evidence="2">Belongs to the unc-93 family.</text>
</comment>
<keyword evidence="6" id="KW-0175">Coiled coil</keyword>
<feature type="transmembrane region" description="Helical" evidence="8">
    <location>
        <begin position="150"/>
        <end position="168"/>
    </location>
</feature>
<proteinExistence type="inferred from homology"/>
<evidence type="ECO:0000256" key="2">
    <source>
        <dbReference type="ARBA" id="ARBA00009172"/>
    </source>
</evidence>
<dbReference type="GO" id="GO:0015459">
    <property type="term" value="F:potassium channel regulator activity"/>
    <property type="evidence" value="ECO:0007669"/>
    <property type="project" value="TreeGrafter"/>
</dbReference>
<dbReference type="GO" id="GO:0005886">
    <property type="term" value="C:plasma membrane"/>
    <property type="evidence" value="ECO:0007669"/>
    <property type="project" value="TreeGrafter"/>
</dbReference>
<feature type="transmembrane region" description="Helical" evidence="8">
    <location>
        <begin position="118"/>
        <end position="138"/>
    </location>
</feature>
<evidence type="ECO:0000256" key="3">
    <source>
        <dbReference type="ARBA" id="ARBA00022692"/>
    </source>
</evidence>
<feature type="transmembrane region" description="Helical" evidence="8">
    <location>
        <begin position="341"/>
        <end position="359"/>
    </location>
</feature>
<dbReference type="GO" id="GO:0055120">
    <property type="term" value="C:striated muscle dense body"/>
    <property type="evidence" value="ECO:0007669"/>
    <property type="project" value="TreeGrafter"/>
</dbReference>
<dbReference type="PANTHER" id="PTHR19444:SF50">
    <property type="match status" value="1"/>
</dbReference>
<comment type="subcellular location">
    <subcellularLocation>
        <location evidence="1">Membrane</location>
        <topology evidence="1">Multi-pass membrane protein</topology>
    </subcellularLocation>
</comment>
<feature type="transmembrane region" description="Helical" evidence="8">
    <location>
        <begin position="403"/>
        <end position="425"/>
    </location>
</feature>
<dbReference type="EMBL" id="NEVH01000606">
    <property type="protein sequence ID" value="PNF43431.1"/>
    <property type="molecule type" value="Genomic_DNA"/>
</dbReference>
<evidence type="ECO:0000256" key="7">
    <source>
        <dbReference type="SAM" id="MobiDB-lite"/>
    </source>
</evidence>
<name>A0A2J7RRG4_9NEOP</name>
<dbReference type="EMBL" id="NEVH01000606">
    <property type="protein sequence ID" value="PNF43430.1"/>
    <property type="molecule type" value="Genomic_DNA"/>
</dbReference>
<evidence type="ECO:0000313" key="9">
    <source>
        <dbReference type="EMBL" id="PNF43431.1"/>
    </source>
</evidence>
<comment type="caution">
    <text evidence="9">The sequence shown here is derived from an EMBL/GenBank/DDBJ whole genome shotgun (WGS) entry which is preliminary data.</text>
</comment>
<dbReference type="OrthoDB" id="78663at2759"/>
<evidence type="ECO:0000256" key="5">
    <source>
        <dbReference type="ARBA" id="ARBA00023136"/>
    </source>
</evidence>
<keyword evidence="10" id="KW-1185">Reference proteome</keyword>
<evidence type="ECO:0000256" key="8">
    <source>
        <dbReference type="SAM" id="Phobius"/>
    </source>
</evidence>
<dbReference type="InterPro" id="IPR036259">
    <property type="entry name" value="MFS_trans_sf"/>
</dbReference>
<feature type="transmembrane region" description="Helical" evidence="8">
    <location>
        <begin position="282"/>
        <end position="304"/>
    </location>
</feature>
<dbReference type="Gene3D" id="1.20.1250.20">
    <property type="entry name" value="MFS general substrate transporter like domains"/>
    <property type="match status" value="1"/>
</dbReference>
<feature type="coiled-coil region" evidence="6">
    <location>
        <begin position="25"/>
        <end position="52"/>
    </location>
</feature>
<dbReference type="InterPro" id="IPR010291">
    <property type="entry name" value="Ion_channel_UNC-93"/>
</dbReference>
<feature type="transmembrane region" description="Helical" evidence="8">
    <location>
        <begin position="371"/>
        <end position="391"/>
    </location>
</feature>
<keyword evidence="4 8" id="KW-1133">Transmembrane helix</keyword>
<dbReference type="InterPro" id="IPR051951">
    <property type="entry name" value="UNC-93_regulatory"/>
</dbReference>
<dbReference type="Pfam" id="PF05978">
    <property type="entry name" value="UNC-93"/>
    <property type="match status" value="1"/>
</dbReference>
<sequence>MSHCHTKLNNRTGQCNNIQYMTMDNSNEKHDVDELSSNIQDITKEENFKQEETSMTTVRQCANGGETGTSDNNGMEYKPSEKWRILKNISVISLAFMVHFTAFQGAGNLQSSVNAAEGLGTVSLATIYFSLILSNVFLPVVMIRRLGCKWAVAVSFIAYMPYIGAQFYPTFYTMIPAGLLVGLGGGPLWCGKCTYLSVVSEIYSELTGVPADTVVVRFFGFFFMIFQLAQVWGNLISSTVFSSGDSNRTLFNNVSEICGSNFCPGNAANENSNMQRPPDEQIYMVAGIYLACMVSACIIVAVGVDSLRRYKEGTREGSGTGLSGFKLLAITLKLLKERNQLLIIPITMFLGVDQAFLGADYTAEYVACAWGISNIGYVMICYGITNSISAIGTGSLVKMTGRVPVVCCAFLLHLGLLIGLLTWAPTPDDNILFFVVIGLWGICDGVWLVQINAYCGILFPSREEAAYSNFRLWESLGYIIAYAYSVYLCSAVKIYILIALLIVGMAGYLAVEWQEKKKLREKAIQ</sequence>
<dbReference type="SUPFAM" id="SSF103473">
    <property type="entry name" value="MFS general substrate transporter"/>
    <property type="match status" value="1"/>
</dbReference>
<dbReference type="GO" id="GO:0043266">
    <property type="term" value="P:regulation of potassium ion transport"/>
    <property type="evidence" value="ECO:0007669"/>
    <property type="project" value="TreeGrafter"/>
</dbReference>
<evidence type="ECO:0000256" key="6">
    <source>
        <dbReference type="SAM" id="Coils"/>
    </source>
</evidence>
<gene>
    <name evidence="9" type="ORF">B7P43_G12547</name>
</gene>
<evidence type="ECO:0000313" key="10">
    <source>
        <dbReference type="Proteomes" id="UP000235965"/>
    </source>
</evidence>
<evidence type="ECO:0008006" key="11">
    <source>
        <dbReference type="Google" id="ProtNLM"/>
    </source>
</evidence>
<dbReference type="Proteomes" id="UP000235965">
    <property type="component" value="Unassembled WGS sequence"/>
</dbReference>
<dbReference type="GO" id="GO:0006937">
    <property type="term" value="P:regulation of muscle contraction"/>
    <property type="evidence" value="ECO:0007669"/>
    <property type="project" value="TreeGrafter"/>
</dbReference>
<feature type="transmembrane region" description="Helical" evidence="8">
    <location>
        <begin position="431"/>
        <end position="449"/>
    </location>
</feature>
<evidence type="ECO:0000256" key="4">
    <source>
        <dbReference type="ARBA" id="ARBA00022989"/>
    </source>
</evidence>
<feature type="transmembrane region" description="Helical" evidence="8">
    <location>
        <begin position="85"/>
        <end position="106"/>
    </location>
</feature>
<feature type="transmembrane region" description="Helical" evidence="8">
    <location>
        <begin position="470"/>
        <end position="488"/>
    </location>
</feature>
<dbReference type="PANTHER" id="PTHR19444">
    <property type="entry name" value="UNC-93 RELATED"/>
    <property type="match status" value="1"/>
</dbReference>
<feature type="region of interest" description="Disordered" evidence="7">
    <location>
        <begin position="53"/>
        <end position="74"/>
    </location>
</feature>
<feature type="transmembrane region" description="Helical" evidence="8">
    <location>
        <begin position="494"/>
        <end position="511"/>
    </location>
</feature>
<dbReference type="AlphaFoldDB" id="A0A2J7RRG4"/>
<keyword evidence="5 8" id="KW-0472">Membrane</keyword>
<protein>
    <recommendedName>
        <fullName evidence="11">UNC93-like protein</fullName>
    </recommendedName>
</protein>
<reference evidence="9 10" key="1">
    <citation type="submission" date="2017-12" db="EMBL/GenBank/DDBJ databases">
        <title>Hemimetabolous genomes reveal molecular basis of termite eusociality.</title>
        <authorList>
            <person name="Harrison M.C."/>
            <person name="Jongepier E."/>
            <person name="Robertson H.M."/>
            <person name="Arning N."/>
            <person name="Bitard-Feildel T."/>
            <person name="Chao H."/>
            <person name="Childers C.P."/>
            <person name="Dinh H."/>
            <person name="Doddapaneni H."/>
            <person name="Dugan S."/>
            <person name="Gowin J."/>
            <person name="Greiner C."/>
            <person name="Han Y."/>
            <person name="Hu H."/>
            <person name="Hughes D.S.T."/>
            <person name="Huylmans A.-K."/>
            <person name="Kemena C."/>
            <person name="Kremer L.P.M."/>
            <person name="Lee S.L."/>
            <person name="Lopez-Ezquerra A."/>
            <person name="Mallet L."/>
            <person name="Monroy-Kuhn J.M."/>
            <person name="Moser A."/>
            <person name="Murali S.C."/>
            <person name="Muzny D.M."/>
            <person name="Otani S."/>
            <person name="Piulachs M.-D."/>
            <person name="Poelchau M."/>
            <person name="Qu J."/>
            <person name="Schaub F."/>
            <person name="Wada-Katsumata A."/>
            <person name="Worley K.C."/>
            <person name="Xie Q."/>
            <person name="Ylla G."/>
            <person name="Poulsen M."/>
            <person name="Gibbs R.A."/>
            <person name="Schal C."/>
            <person name="Richards S."/>
            <person name="Belles X."/>
            <person name="Korb J."/>
            <person name="Bornberg-Bauer E."/>
        </authorList>
    </citation>
    <scope>NUCLEOTIDE SEQUENCE [LARGE SCALE GENOMIC DNA]</scope>
    <source>
        <tissue evidence="9">Whole body</tissue>
    </source>
</reference>
<evidence type="ECO:0000256" key="1">
    <source>
        <dbReference type="ARBA" id="ARBA00004141"/>
    </source>
</evidence>
<feature type="transmembrane region" description="Helical" evidence="8">
    <location>
        <begin position="174"/>
        <end position="193"/>
    </location>
</feature>
<feature type="transmembrane region" description="Helical" evidence="8">
    <location>
        <begin position="214"/>
        <end position="233"/>
    </location>
</feature>
<dbReference type="STRING" id="105785.A0A2J7RRG4"/>
<accession>A0A2J7RRG4</accession>
<keyword evidence="3 8" id="KW-0812">Transmembrane</keyword>